<dbReference type="Pfam" id="PF00464">
    <property type="entry name" value="SHMT"/>
    <property type="match status" value="1"/>
</dbReference>
<keyword evidence="15" id="KW-1185">Reference proteome</keyword>
<evidence type="ECO:0000256" key="11">
    <source>
        <dbReference type="HAMAP-Rule" id="MF_00051"/>
    </source>
</evidence>
<evidence type="ECO:0000256" key="3">
    <source>
        <dbReference type="ARBA" id="ARBA00004496"/>
    </source>
</evidence>
<dbReference type="InterPro" id="IPR015424">
    <property type="entry name" value="PyrdxlP-dep_Trfase"/>
</dbReference>
<dbReference type="AlphaFoldDB" id="A0A316TRD2"/>
<evidence type="ECO:0000256" key="2">
    <source>
        <dbReference type="ARBA" id="ARBA00001933"/>
    </source>
</evidence>
<keyword evidence="8 11" id="KW-0028">Amino-acid biosynthesis</keyword>
<evidence type="ECO:0000256" key="6">
    <source>
        <dbReference type="ARBA" id="ARBA00022490"/>
    </source>
</evidence>
<dbReference type="GO" id="GO:0035999">
    <property type="term" value="P:tetrahydrofolate interconversion"/>
    <property type="evidence" value="ECO:0007669"/>
    <property type="project" value="UniProtKB-UniRule"/>
</dbReference>
<evidence type="ECO:0000256" key="12">
    <source>
        <dbReference type="PIRSR" id="PIRSR000412-50"/>
    </source>
</evidence>
<dbReference type="FunFam" id="3.90.1150.10:FF:000003">
    <property type="entry name" value="Serine hydroxymethyltransferase"/>
    <property type="match status" value="1"/>
</dbReference>
<keyword evidence="14" id="KW-0489">Methyltransferase</keyword>
<evidence type="ECO:0000259" key="13">
    <source>
        <dbReference type="Pfam" id="PF00464"/>
    </source>
</evidence>
<feature type="binding site" evidence="11">
    <location>
        <begin position="121"/>
        <end position="123"/>
    </location>
    <ligand>
        <name>(6S)-5,6,7,8-tetrahydrofolate</name>
        <dbReference type="ChEBI" id="CHEBI:57453"/>
    </ligand>
</feature>
<comment type="pathway">
    <text evidence="11">One-carbon metabolism; tetrahydrofolate interconversion.</text>
</comment>
<comment type="cofactor">
    <cofactor evidence="2 11 12">
        <name>pyridoxal 5'-phosphate</name>
        <dbReference type="ChEBI" id="CHEBI:597326"/>
    </cofactor>
</comment>
<dbReference type="Gene3D" id="3.40.640.10">
    <property type="entry name" value="Type I PLP-dependent aspartate aminotransferase-like (Major domain)"/>
    <property type="match status" value="1"/>
</dbReference>
<dbReference type="PIRSF" id="PIRSF000412">
    <property type="entry name" value="SHMT"/>
    <property type="match status" value="1"/>
</dbReference>
<dbReference type="InterPro" id="IPR039429">
    <property type="entry name" value="SHMT-like_dom"/>
</dbReference>
<dbReference type="EMBL" id="QGGB01000007">
    <property type="protein sequence ID" value="PWN06378.1"/>
    <property type="molecule type" value="Genomic_DNA"/>
</dbReference>
<dbReference type="Gene3D" id="3.90.1150.10">
    <property type="entry name" value="Aspartate Aminotransferase, domain 1"/>
    <property type="match status" value="1"/>
</dbReference>
<dbReference type="FunFam" id="3.40.640.10:FF:000001">
    <property type="entry name" value="Serine hydroxymethyltransferase"/>
    <property type="match status" value="1"/>
</dbReference>
<dbReference type="GO" id="GO:0005829">
    <property type="term" value="C:cytosol"/>
    <property type="evidence" value="ECO:0007669"/>
    <property type="project" value="TreeGrafter"/>
</dbReference>
<sequence>MKALKEQDPEIFSIIEKETTRQNENFELIASENFASRATIEAMGSVLTNKYAEGYPGKRYYGGCEHVDVAEDLARERAKKLFNADYANVQPHSGASANAAIYLVFMQPGDTLLGLDLAHGGHLTHGSPVNFSGIIYHPEFYGVEKDTGRIDMNKVRDKAKKVNPRMISIGASAYTRDFDYQAFRDIADEVGAFLWMDMAHTAGLIAAGELNDPLPVCDVVSTTTHKTLRGPRGGMILVGNDGENKLGVTARKSGRTKNWSEVLDSAVFPGSQGGPLMHVIAAKAVAFGEALEPEFVSYQKQVKANATTMANEFMDRGYNLVSDGTDNHLILVDLRSKGLTGKLAEESLDRAGITVNKNMVPFDTESPFVTSGIRIGSPALTTRGFGENEFKEVVRLIDTVLQKPEDEDVIHSVKTQVKEMCDMFPLYDFATTP</sequence>
<dbReference type="InterPro" id="IPR049943">
    <property type="entry name" value="Ser_HO-MeTrfase-like"/>
</dbReference>
<comment type="caution">
    <text evidence="14">The sequence shown here is derived from an EMBL/GenBank/DDBJ whole genome shotgun (WGS) entry which is preliminary data.</text>
</comment>
<dbReference type="PANTHER" id="PTHR11680">
    <property type="entry name" value="SERINE HYDROXYMETHYLTRANSFERASE"/>
    <property type="match status" value="1"/>
</dbReference>
<keyword evidence="7 11" id="KW-0554">One-carbon metabolism</keyword>
<evidence type="ECO:0000313" key="14">
    <source>
        <dbReference type="EMBL" id="PWN06378.1"/>
    </source>
</evidence>
<dbReference type="GO" id="GO:0019264">
    <property type="term" value="P:glycine biosynthetic process from serine"/>
    <property type="evidence" value="ECO:0007669"/>
    <property type="project" value="UniProtKB-UniRule"/>
</dbReference>
<comment type="pathway">
    <text evidence="11">Amino-acid biosynthesis; glycine biosynthesis; glycine from L-serine: step 1/1.</text>
</comment>
<comment type="caution">
    <text evidence="11">Lacks conserved residue(s) required for the propagation of feature annotation.</text>
</comment>
<gene>
    <name evidence="11 14" type="primary">glyA</name>
    <name evidence="14" type="ORF">DDZ15_11195</name>
</gene>
<evidence type="ECO:0000313" key="15">
    <source>
        <dbReference type="Proteomes" id="UP000245533"/>
    </source>
</evidence>
<dbReference type="GO" id="GO:0004372">
    <property type="term" value="F:glycine hydroxymethyltransferase activity"/>
    <property type="evidence" value="ECO:0007669"/>
    <property type="project" value="UniProtKB-UniRule"/>
</dbReference>
<feature type="binding site" evidence="11">
    <location>
        <position position="117"/>
    </location>
    <ligand>
        <name>(6S)-5,6,7,8-tetrahydrofolate</name>
        <dbReference type="ChEBI" id="CHEBI:57453"/>
    </ligand>
</feature>
<evidence type="ECO:0000256" key="8">
    <source>
        <dbReference type="ARBA" id="ARBA00022605"/>
    </source>
</evidence>
<protein>
    <recommendedName>
        <fullName evidence="11">Serine hydroxymethyltransferase</fullName>
        <shortName evidence="11">SHMT</shortName>
        <shortName evidence="11">Serine methylase</shortName>
        <ecNumber evidence="11">2.1.2.1</ecNumber>
    </recommendedName>
</protein>
<feature type="modified residue" description="N6-(pyridoxal phosphate)lysine" evidence="11 12">
    <location>
        <position position="226"/>
    </location>
</feature>
<dbReference type="HAMAP" id="MF_00051">
    <property type="entry name" value="SHMT"/>
    <property type="match status" value="1"/>
</dbReference>
<feature type="domain" description="Serine hydroxymethyltransferase-like" evidence="13">
    <location>
        <begin position="4"/>
        <end position="397"/>
    </location>
</feature>
<name>A0A316TRD2_9BACT</name>
<evidence type="ECO:0000256" key="1">
    <source>
        <dbReference type="ARBA" id="ARBA00001528"/>
    </source>
</evidence>
<dbReference type="OrthoDB" id="9803846at2"/>
<keyword evidence="6 11" id="KW-0963">Cytoplasm</keyword>
<dbReference type="GO" id="GO:0032259">
    <property type="term" value="P:methylation"/>
    <property type="evidence" value="ECO:0007669"/>
    <property type="project" value="UniProtKB-KW"/>
</dbReference>
<dbReference type="NCBIfam" id="NF000586">
    <property type="entry name" value="PRK00011.1"/>
    <property type="match status" value="1"/>
</dbReference>
<reference evidence="14 15" key="1">
    <citation type="submission" date="2018-05" db="EMBL/GenBank/DDBJ databases">
        <title>Rhodohalobacter halophilus gen. nov., sp. nov., a moderately halophilic member of the family Balneolaceae.</title>
        <authorList>
            <person name="Liu Z.-W."/>
        </authorList>
    </citation>
    <scope>NUCLEOTIDE SEQUENCE [LARGE SCALE GENOMIC DNA]</scope>
    <source>
        <strain evidence="14 15">8A47</strain>
    </source>
</reference>
<comment type="subcellular location">
    <subcellularLocation>
        <location evidence="3 11">Cytoplasm</location>
    </subcellularLocation>
</comment>
<dbReference type="Proteomes" id="UP000245533">
    <property type="component" value="Unassembled WGS sequence"/>
</dbReference>
<evidence type="ECO:0000256" key="7">
    <source>
        <dbReference type="ARBA" id="ARBA00022563"/>
    </source>
</evidence>
<dbReference type="SUPFAM" id="SSF53383">
    <property type="entry name" value="PLP-dependent transferases"/>
    <property type="match status" value="1"/>
</dbReference>
<comment type="subunit">
    <text evidence="5 11">Homodimer.</text>
</comment>
<keyword evidence="9 11" id="KW-0808">Transferase</keyword>
<dbReference type="PANTHER" id="PTHR11680:SF35">
    <property type="entry name" value="SERINE HYDROXYMETHYLTRANSFERASE 1"/>
    <property type="match status" value="1"/>
</dbReference>
<proteinExistence type="inferred from homology"/>
<dbReference type="UniPathway" id="UPA00288">
    <property type="reaction ID" value="UER01023"/>
</dbReference>
<dbReference type="InterPro" id="IPR015421">
    <property type="entry name" value="PyrdxlP-dep_Trfase_major"/>
</dbReference>
<evidence type="ECO:0000256" key="5">
    <source>
        <dbReference type="ARBA" id="ARBA00011738"/>
    </source>
</evidence>
<dbReference type="RefSeq" id="WP_109647171.1">
    <property type="nucleotide sequence ID" value="NZ_QGGB01000007.1"/>
</dbReference>
<comment type="function">
    <text evidence="11">Catalyzes the reversible interconversion of serine and glycine with tetrahydrofolate (THF) serving as the one-carbon carrier. This reaction serves as the major source of one-carbon groups required for the biosynthesis of purines, thymidylate, methionine, and other important biomolecules. Also exhibits THF-independent aldolase activity toward beta-hydroxyamino acids, producing glycine and aldehydes, via a retro-aldol mechanism.</text>
</comment>
<evidence type="ECO:0000256" key="9">
    <source>
        <dbReference type="ARBA" id="ARBA00022679"/>
    </source>
</evidence>
<comment type="catalytic activity">
    <reaction evidence="1 11">
        <text>(6R)-5,10-methylene-5,6,7,8-tetrahydrofolate + glycine + H2O = (6S)-5,6,7,8-tetrahydrofolate + L-serine</text>
        <dbReference type="Rhea" id="RHEA:15481"/>
        <dbReference type="ChEBI" id="CHEBI:15377"/>
        <dbReference type="ChEBI" id="CHEBI:15636"/>
        <dbReference type="ChEBI" id="CHEBI:33384"/>
        <dbReference type="ChEBI" id="CHEBI:57305"/>
        <dbReference type="ChEBI" id="CHEBI:57453"/>
        <dbReference type="EC" id="2.1.2.1"/>
    </reaction>
</comment>
<dbReference type="CDD" id="cd00378">
    <property type="entry name" value="SHMT"/>
    <property type="match status" value="1"/>
</dbReference>
<evidence type="ECO:0000256" key="4">
    <source>
        <dbReference type="ARBA" id="ARBA00006376"/>
    </source>
</evidence>
<evidence type="ECO:0000256" key="10">
    <source>
        <dbReference type="ARBA" id="ARBA00022898"/>
    </source>
</evidence>
<feature type="site" description="Plays an important role in substrate specificity" evidence="11">
    <location>
        <position position="225"/>
    </location>
</feature>
<dbReference type="GO" id="GO:0008168">
    <property type="term" value="F:methyltransferase activity"/>
    <property type="evidence" value="ECO:0007669"/>
    <property type="project" value="UniProtKB-KW"/>
</dbReference>
<dbReference type="InterPro" id="IPR001085">
    <property type="entry name" value="Ser_HO-MeTrfase"/>
</dbReference>
<keyword evidence="10 11" id="KW-0663">Pyridoxal phosphate</keyword>
<dbReference type="InterPro" id="IPR015422">
    <property type="entry name" value="PyrdxlP-dep_Trfase_small"/>
</dbReference>
<dbReference type="GO" id="GO:0030170">
    <property type="term" value="F:pyridoxal phosphate binding"/>
    <property type="evidence" value="ECO:0007669"/>
    <property type="project" value="UniProtKB-UniRule"/>
</dbReference>
<accession>A0A316TRD2</accession>
<dbReference type="UniPathway" id="UPA00193"/>
<organism evidence="14 15">
    <name type="scientific">Rhodohalobacter mucosus</name>
    <dbReference type="NCBI Taxonomy" id="2079485"/>
    <lineage>
        <taxon>Bacteria</taxon>
        <taxon>Pseudomonadati</taxon>
        <taxon>Balneolota</taxon>
        <taxon>Balneolia</taxon>
        <taxon>Balneolales</taxon>
        <taxon>Balneolaceae</taxon>
        <taxon>Rhodohalobacter</taxon>
    </lineage>
</organism>
<dbReference type="InterPro" id="IPR019798">
    <property type="entry name" value="Ser_HO-MeTrfase_PLP_BS"/>
</dbReference>
<dbReference type="EC" id="2.1.2.1" evidence="11"/>
<feature type="binding site" evidence="11">
    <location>
        <begin position="366"/>
        <end position="368"/>
    </location>
    <ligand>
        <name>(6S)-5,6,7,8-tetrahydrofolate</name>
        <dbReference type="ChEBI" id="CHEBI:57453"/>
    </ligand>
</feature>
<comment type="similarity">
    <text evidence="4 11">Belongs to the SHMT family.</text>
</comment>
<dbReference type="PROSITE" id="PS00096">
    <property type="entry name" value="SHMT"/>
    <property type="match status" value="1"/>
</dbReference>